<organism evidence="2 3">
    <name type="scientific">Candidatus Giovannonibacteria bacterium GW2011_GWF2_42_19</name>
    <dbReference type="NCBI Taxonomy" id="1618659"/>
    <lineage>
        <taxon>Bacteria</taxon>
        <taxon>Candidatus Giovannoniibacteriota</taxon>
    </lineage>
</organism>
<accession>A0A0G0ZJH0</accession>
<feature type="transmembrane region" description="Helical" evidence="1">
    <location>
        <begin position="58"/>
        <end position="80"/>
    </location>
</feature>
<keyword evidence="1" id="KW-1133">Transmembrane helix</keyword>
<evidence type="ECO:0000256" key="1">
    <source>
        <dbReference type="SAM" id="Phobius"/>
    </source>
</evidence>
<reference evidence="2 3" key="1">
    <citation type="journal article" date="2015" name="Nature">
        <title>rRNA introns, odd ribosomes, and small enigmatic genomes across a large radiation of phyla.</title>
        <authorList>
            <person name="Brown C.T."/>
            <person name="Hug L.A."/>
            <person name="Thomas B.C."/>
            <person name="Sharon I."/>
            <person name="Castelle C.J."/>
            <person name="Singh A."/>
            <person name="Wilkins M.J."/>
            <person name="Williams K.H."/>
            <person name="Banfield J.F."/>
        </authorList>
    </citation>
    <scope>NUCLEOTIDE SEQUENCE [LARGE SCALE GENOMIC DNA]</scope>
</reference>
<sequence>MKIEIRKVNKWLLGDGFVGMFFRLWVFERSRFKYKNDLHLGLLISAHFKTWSNIKARFMRAGFLLKPFTAIWLLLAKLCYWRMIALSNRLEEAVR</sequence>
<dbReference type="Proteomes" id="UP000034036">
    <property type="component" value="Unassembled WGS sequence"/>
</dbReference>
<keyword evidence="1" id="KW-0472">Membrane</keyword>
<dbReference type="EMBL" id="LCDF01000001">
    <property type="protein sequence ID" value="KKS48937.1"/>
    <property type="molecule type" value="Genomic_DNA"/>
</dbReference>
<dbReference type="AlphaFoldDB" id="A0A0G0ZJH0"/>
<keyword evidence="1" id="KW-0812">Transmembrane</keyword>
<dbReference type="STRING" id="1618659.UV11_C0001G0032"/>
<protein>
    <submittedName>
        <fullName evidence="2">Uncharacterized protein</fullName>
    </submittedName>
</protein>
<name>A0A0G0ZJH0_9BACT</name>
<proteinExistence type="predicted"/>
<evidence type="ECO:0000313" key="3">
    <source>
        <dbReference type="Proteomes" id="UP000034036"/>
    </source>
</evidence>
<gene>
    <name evidence="2" type="ORF">UV11_C0001G0032</name>
</gene>
<evidence type="ECO:0000313" key="2">
    <source>
        <dbReference type="EMBL" id="KKS48937.1"/>
    </source>
</evidence>
<comment type="caution">
    <text evidence="2">The sequence shown here is derived from an EMBL/GenBank/DDBJ whole genome shotgun (WGS) entry which is preliminary data.</text>
</comment>